<proteinExistence type="predicted"/>
<evidence type="ECO:0000313" key="2">
    <source>
        <dbReference type="EnsemblFungi" id="MAPG_09629T0"/>
    </source>
</evidence>
<reference evidence="2" key="5">
    <citation type="submission" date="2015-06" db="UniProtKB">
        <authorList>
            <consortium name="EnsemblFungi"/>
        </authorList>
    </citation>
    <scope>IDENTIFICATION</scope>
    <source>
        <strain evidence="2">ATCC 64411</strain>
    </source>
</reference>
<dbReference type="EMBL" id="ADBL01002464">
    <property type="status" value="NOT_ANNOTATED_CDS"/>
    <property type="molecule type" value="Genomic_DNA"/>
</dbReference>
<dbReference type="InterPro" id="IPR024242">
    <property type="entry name" value="NCE101"/>
</dbReference>
<organism evidence="2 3">
    <name type="scientific">Magnaporthiopsis poae (strain ATCC 64411 / 73-15)</name>
    <name type="common">Kentucky bluegrass fungus</name>
    <name type="synonym">Magnaporthe poae</name>
    <dbReference type="NCBI Taxonomy" id="644358"/>
    <lineage>
        <taxon>Eukaryota</taxon>
        <taxon>Fungi</taxon>
        <taxon>Dikarya</taxon>
        <taxon>Ascomycota</taxon>
        <taxon>Pezizomycotina</taxon>
        <taxon>Sordariomycetes</taxon>
        <taxon>Sordariomycetidae</taxon>
        <taxon>Magnaporthales</taxon>
        <taxon>Magnaporthaceae</taxon>
        <taxon>Magnaporthiopsis</taxon>
    </lineage>
</organism>
<reference evidence="2" key="4">
    <citation type="journal article" date="2015" name="G3 (Bethesda)">
        <title>Genome sequences of three phytopathogenic species of the Magnaporthaceae family of fungi.</title>
        <authorList>
            <person name="Okagaki L.H."/>
            <person name="Nunes C.C."/>
            <person name="Sailsbery J."/>
            <person name="Clay B."/>
            <person name="Brown D."/>
            <person name="John T."/>
            <person name="Oh Y."/>
            <person name="Young N."/>
            <person name="Fitzgerald M."/>
            <person name="Haas B.J."/>
            <person name="Zeng Q."/>
            <person name="Young S."/>
            <person name="Adiconis X."/>
            <person name="Fan L."/>
            <person name="Levin J.Z."/>
            <person name="Mitchell T.K."/>
            <person name="Okubara P.A."/>
            <person name="Farman M.L."/>
            <person name="Kohn L.M."/>
            <person name="Birren B."/>
            <person name="Ma L.-J."/>
            <person name="Dean R.A."/>
        </authorList>
    </citation>
    <scope>NUCLEOTIDE SEQUENCE</scope>
    <source>
        <strain evidence="2">ATCC 64411 / 73-15</strain>
    </source>
</reference>
<dbReference type="EnsemblFungi" id="MAPG_09629T0">
    <property type="protein sequence ID" value="MAPG_09629T0"/>
    <property type="gene ID" value="MAPG_09629"/>
</dbReference>
<keyword evidence="3" id="KW-1185">Reference proteome</keyword>
<protein>
    <submittedName>
        <fullName evidence="1 2">Uncharacterized protein</fullName>
    </submittedName>
</protein>
<dbReference type="GO" id="GO:0009306">
    <property type="term" value="P:protein secretion"/>
    <property type="evidence" value="ECO:0007669"/>
    <property type="project" value="InterPro"/>
</dbReference>
<dbReference type="OrthoDB" id="2155101at2759"/>
<dbReference type="Pfam" id="PF11654">
    <property type="entry name" value="NCE101"/>
    <property type="match status" value="1"/>
</dbReference>
<dbReference type="eggNOG" id="ENOG502SD8V">
    <property type="taxonomic scope" value="Eukaryota"/>
</dbReference>
<name>A0A0C4EAF9_MAGP6</name>
<reference evidence="1" key="3">
    <citation type="submission" date="2011-03" db="EMBL/GenBank/DDBJ databases">
        <title>Annotation of Magnaporthe poae ATCC 64411.</title>
        <authorList>
            <person name="Ma L.-J."/>
            <person name="Dead R."/>
            <person name="Young S.K."/>
            <person name="Zeng Q."/>
            <person name="Gargeya S."/>
            <person name="Fitzgerald M."/>
            <person name="Haas B."/>
            <person name="Abouelleil A."/>
            <person name="Alvarado L."/>
            <person name="Arachchi H.M."/>
            <person name="Berlin A."/>
            <person name="Brown A."/>
            <person name="Chapman S.B."/>
            <person name="Chen Z."/>
            <person name="Dunbar C."/>
            <person name="Freedman E."/>
            <person name="Gearin G."/>
            <person name="Gellesch M."/>
            <person name="Goldberg J."/>
            <person name="Griggs A."/>
            <person name="Gujja S."/>
            <person name="Heiman D."/>
            <person name="Howarth C."/>
            <person name="Larson L."/>
            <person name="Lui A."/>
            <person name="MacDonald P.J.P."/>
            <person name="Mehta T."/>
            <person name="Montmayeur A."/>
            <person name="Murphy C."/>
            <person name="Neiman D."/>
            <person name="Pearson M."/>
            <person name="Priest M."/>
            <person name="Roberts A."/>
            <person name="Saif S."/>
            <person name="Shea T."/>
            <person name="Shenoy N."/>
            <person name="Sisk P."/>
            <person name="Stolte C."/>
            <person name="Sykes S."/>
            <person name="Yandava C."/>
            <person name="Wortman J."/>
            <person name="Nusbaum C."/>
            <person name="Birren B."/>
        </authorList>
    </citation>
    <scope>NUCLEOTIDE SEQUENCE</scope>
    <source>
        <strain evidence="1">ATCC 64411</strain>
    </source>
</reference>
<sequence length="81" mass="8844">MVEPPSVAQILLSVRKQSSNPPPTIELPAARTMPPPTYIISKVADPIFAVFIGVSAAATRIRREEKEKGKTTADTMEALRR</sequence>
<gene>
    <name evidence="1" type="ORF">MAPG_09629</name>
</gene>
<accession>A0A0C4EAF9</accession>
<evidence type="ECO:0000313" key="1">
    <source>
        <dbReference type="EMBL" id="KLU91106.1"/>
    </source>
</evidence>
<reference evidence="3" key="2">
    <citation type="submission" date="2010-05" db="EMBL/GenBank/DDBJ databases">
        <title>The genome sequence of Magnaporthe poae strain ATCC 64411.</title>
        <authorList>
            <person name="Ma L.-J."/>
            <person name="Dead R."/>
            <person name="Young S."/>
            <person name="Zeng Q."/>
            <person name="Koehrsen M."/>
            <person name="Alvarado L."/>
            <person name="Berlin A."/>
            <person name="Chapman S.B."/>
            <person name="Chen Z."/>
            <person name="Freedman E."/>
            <person name="Gellesch M."/>
            <person name="Goldberg J."/>
            <person name="Griggs A."/>
            <person name="Gujja S."/>
            <person name="Heilman E.R."/>
            <person name="Heiman D."/>
            <person name="Hepburn T."/>
            <person name="Howarth C."/>
            <person name="Jen D."/>
            <person name="Larson L."/>
            <person name="Mehta T."/>
            <person name="Neiman D."/>
            <person name="Pearson M."/>
            <person name="Roberts A."/>
            <person name="Saif S."/>
            <person name="Shea T."/>
            <person name="Shenoy N."/>
            <person name="Sisk P."/>
            <person name="Stolte C."/>
            <person name="Sykes S."/>
            <person name="Walk T."/>
            <person name="White J."/>
            <person name="Yandava C."/>
            <person name="Haas B."/>
            <person name="Nusbaum C."/>
            <person name="Birren B."/>
        </authorList>
    </citation>
    <scope>NUCLEOTIDE SEQUENCE [LARGE SCALE GENOMIC DNA]</scope>
    <source>
        <strain evidence="3">ATCC 64411 / 73-15</strain>
    </source>
</reference>
<dbReference type="VEuPathDB" id="FungiDB:MAPG_09629"/>
<dbReference type="Proteomes" id="UP000011715">
    <property type="component" value="Unassembled WGS sequence"/>
</dbReference>
<evidence type="ECO:0000313" key="3">
    <source>
        <dbReference type="Proteomes" id="UP000011715"/>
    </source>
</evidence>
<dbReference type="EMBL" id="GL876976">
    <property type="protein sequence ID" value="KLU91106.1"/>
    <property type="molecule type" value="Genomic_DNA"/>
</dbReference>
<dbReference type="AlphaFoldDB" id="A0A0C4EAF9"/>
<reference evidence="1" key="1">
    <citation type="submission" date="2010-05" db="EMBL/GenBank/DDBJ databases">
        <title>The Genome Sequence of Magnaporthe poae strain ATCC 64411.</title>
        <authorList>
            <consortium name="The Broad Institute Genome Sequencing Platform"/>
            <consortium name="Broad Institute Genome Sequencing Center for Infectious Disease"/>
            <person name="Ma L.-J."/>
            <person name="Dead R."/>
            <person name="Young S."/>
            <person name="Zeng Q."/>
            <person name="Koehrsen M."/>
            <person name="Alvarado L."/>
            <person name="Berlin A."/>
            <person name="Chapman S.B."/>
            <person name="Chen Z."/>
            <person name="Freedman E."/>
            <person name="Gellesch M."/>
            <person name="Goldberg J."/>
            <person name="Griggs A."/>
            <person name="Gujja S."/>
            <person name="Heilman E.R."/>
            <person name="Heiman D."/>
            <person name="Hepburn T."/>
            <person name="Howarth C."/>
            <person name="Jen D."/>
            <person name="Larson L."/>
            <person name="Mehta T."/>
            <person name="Neiman D."/>
            <person name="Pearson M."/>
            <person name="Roberts A."/>
            <person name="Saif S."/>
            <person name="Shea T."/>
            <person name="Shenoy N."/>
            <person name="Sisk P."/>
            <person name="Stolte C."/>
            <person name="Sykes S."/>
            <person name="Walk T."/>
            <person name="White J."/>
            <person name="Yandava C."/>
            <person name="Haas B."/>
            <person name="Nusbaum C."/>
            <person name="Birren B."/>
        </authorList>
    </citation>
    <scope>NUCLEOTIDE SEQUENCE</scope>
    <source>
        <strain evidence="1">ATCC 64411</strain>
    </source>
</reference>